<dbReference type="EMBL" id="BK059109">
    <property type="protein sequence ID" value="DAE31720.1"/>
    <property type="molecule type" value="Genomic_DNA"/>
</dbReference>
<organism evidence="1">
    <name type="scientific">virus sp. ctBM815</name>
    <dbReference type="NCBI Taxonomy" id="2825806"/>
    <lineage>
        <taxon>Viruses</taxon>
    </lineage>
</organism>
<evidence type="ECO:0000313" key="1">
    <source>
        <dbReference type="EMBL" id="DAE31720.1"/>
    </source>
</evidence>
<name>A0A8S5RK04_9VIRU</name>
<proteinExistence type="predicted"/>
<reference evidence="1" key="1">
    <citation type="journal article" date="2021" name="Proc. Natl. Acad. Sci. U.S.A.">
        <title>A Catalog of Tens of Thousands of Viruses from Human Metagenomes Reveals Hidden Associations with Chronic Diseases.</title>
        <authorList>
            <person name="Tisza M.J."/>
            <person name="Buck C.B."/>
        </authorList>
    </citation>
    <scope>NUCLEOTIDE SEQUENCE</scope>
    <source>
        <strain evidence="1">CtBM815</strain>
    </source>
</reference>
<accession>A0A8S5RK04</accession>
<protein>
    <submittedName>
        <fullName evidence="1">Uncharacterized protein</fullName>
    </submittedName>
</protein>
<sequence length="40" mass="4585">MILVQQFLLETLLNSGLTITRIIPKNQKPLLLIRHSLIDS</sequence>